<protein>
    <submittedName>
        <fullName evidence="1">Uncharacterized protein</fullName>
    </submittedName>
</protein>
<sequence length="107" mass="12260">MSTIFQLKASQLRLYYALKELILSTMRNSLNRTRGSILHPLRSHRHRSWTFDLPTIPSLSHFEIESGLINSANSRLDDFLWSFTRDLLQHGTLTGNTSGVGDESQRT</sequence>
<reference evidence="2" key="1">
    <citation type="journal article" date="2016" name="Nat. Biotechnol.">
        <title>Sequencing wild and cultivated cassava and related species reveals extensive interspecific hybridization and genetic diversity.</title>
        <authorList>
            <person name="Bredeson J.V."/>
            <person name="Lyons J.B."/>
            <person name="Prochnik S.E."/>
            <person name="Wu G.A."/>
            <person name="Ha C.M."/>
            <person name="Edsinger-Gonzales E."/>
            <person name="Grimwood J."/>
            <person name="Schmutz J."/>
            <person name="Rabbi I.Y."/>
            <person name="Egesi C."/>
            <person name="Nauluvula P."/>
            <person name="Lebot V."/>
            <person name="Ndunguru J."/>
            <person name="Mkamilo G."/>
            <person name="Bart R.S."/>
            <person name="Setter T.L."/>
            <person name="Gleadow R.M."/>
            <person name="Kulakow P."/>
            <person name="Ferguson M.E."/>
            <person name="Rounsley S."/>
            <person name="Rokhsar D.S."/>
        </authorList>
    </citation>
    <scope>NUCLEOTIDE SEQUENCE [LARGE SCALE GENOMIC DNA]</scope>
    <source>
        <strain evidence="2">cv. AM560-2</strain>
    </source>
</reference>
<dbReference type="Proteomes" id="UP000091857">
    <property type="component" value="Chromosome 3"/>
</dbReference>
<comment type="caution">
    <text evidence="1">The sequence shown here is derived from an EMBL/GenBank/DDBJ whole genome shotgun (WGS) entry which is preliminary data.</text>
</comment>
<keyword evidence="2" id="KW-1185">Reference proteome</keyword>
<name>A0ACB7HXH5_MANES</name>
<proteinExistence type="predicted"/>
<organism evidence="1 2">
    <name type="scientific">Manihot esculenta</name>
    <name type="common">Cassava</name>
    <name type="synonym">Jatropha manihot</name>
    <dbReference type="NCBI Taxonomy" id="3983"/>
    <lineage>
        <taxon>Eukaryota</taxon>
        <taxon>Viridiplantae</taxon>
        <taxon>Streptophyta</taxon>
        <taxon>Embryophyta</taxon>
        <taxon>Tracheophyta</taxon>
        <taxon>Spermatophyta</taxon>
        <taxon>Magnoliopsida</taxon>
        <taxon>eudicotyledons</taxon>
        <taxon>Gunneridae</taxon>
        <taxon>Pentapetalae</taxon>
        <taxon>rosids</taxon>
        <taxon>fabids</taxon>
        <taxon>Malpighiales</taxon>
        <taxon>Euphorbiaceae</taxon>
        <taxon>Crotonoideae</taxon>
        <taxon>Manihoteae</taxon>
        <taxon>Manihot</taxon>
    </lineage>
</organism>
<evidence type="ECO:0000313" key="2">
    <source>
        <dbReference type="Proteomes" id="UP000091857"/>
    </source>
</evidence>
<gene>
    <name evidence="1" type="ORF">MANES_03G030899v8</name>
</gene>
<evidence type="ECO:0000313" key="1">
    <source>
        <dbReference type="EMBL" id="KAG8657000.1"/>
    </source>
</evidence>
<accession>A0ACB7HXH5</accession>
<dbReference type="EMBL" id="CM004389">
    <property type="protein sequence ID" value="KAG8657000.1"/>
    <property type="molecule type" value="Genomic_DNA"/>
</dbReference>